<dbReference type="Pfam" id="PF00669">
    <property type="entry name" value="Flagellin_N"/>
    <property type="match status" value="1"/>
</dbReference>
<evidence type="ECO:0000313" key="8">
    <source>
        <dbReference type="EMBL" id="SHL09268.1"/>
    </source>
</evidence>
<evidence type="ECO:0000256" key="2">
    <source>
        <dbReference type="ARBA" id="ARBA00020110"/>
    </source>
</evidence>
<evidence type="ECO:0000259" key="7">
    <source>
        <dbReference type="Pfam" id="PF00700"/>
    </source>
</evidence>
<dbReference type="PANTHER" id="PTHR42792:SF2">
    <property type="entry name" value="FLAGELLIN"/>
    <property type="match status" value="1"/>
</dbReference>
<dbReference type="STRING" id="1121322.SAMN02745136_04060"/>
<protein>
    <recommendedName>
        <fullName evidence="2 4">Flagellin</fullName>
    </recommendedName>
</protein>
<evidence type="ECO:0000313" key="9">
    <source>
        <dbReference type="Proteomes" id="UP000184386"/>
    </source>
</evidence>
<keyword evidence="8" id="KW-0969">Cilium</keyword>
<dbReference type="InterPro" id="IPR001492">
    <property type="entry name" value="Flagellin"/>
</dbReference>
<gene>
    <name evidence="8" type="ORF">SAMN02745136_04060</name>
</gene>
<dbReference type="InterPro" id="IPR001029">
    <property type="entry name" value="Flagellin_N"/>
</dbReference>
<keyword evidence="8" id="KW-0966">Cell projection</keyword>
<feature type="domain" description="Flagellin C-terminal" evidence="7">
    <location>
        <begin position="401"/>
        <end position="484"/>
    </location>
</feature>
<evidence type="ECO:0000256" key="5">
    <source>
        <dbReference type="SAM" id="Coils"/>
    </source>
</evidence>
<comment type="subcellular location">
    <subcellularLocation>
        <location evidence="4">Secreted</location>
    </subcellularLocation>
    <subcellularLocation>
        <location evidence="4">Bacterial flagellum</location>
    </subcellularLocation>
</comment>
<dbReference type="InterPro" id="IPR046358">
    <property type="entry name" value="Flagellin_C"/>
</dbReference>
<name>A0A1M6XTQ2_9FIRM</name>
<dbReference type="Gene3D" id="1.20.1330.10">
    <property type="entry name" value="f41 fragment of flagellin, N-terminal domain"/>
    <property type="match status" value="2"/>
</dbReference>
<dbReference type="RefSeq" id="WP_073278684.1">
    <property type="nucleotide sequence ID" value="NZ_FRAC01000023.1"/>
</dbReference>
<feature type="coiled-coil region" evidence="5">
    <location>
        <begin position="73"/>
        <end position="127"/>
    </location>
</feature>
<proteinExistence type="inferred from homology"/>
<dbReference type="PRINTS" id="PR00207">
    <property type="entry name" value="FLAGELLIN"/>
</dbReference>
<dbReference type="SUPFAM" id="SSF64518">
    <property type="entry name" value="Phase 1 flagellin"/>
    <property type="match status" value="1"/>
</dbReference>
<evidence type="ECO:0000256" key="4">
    <source>
        <dbReference type="RuleBase" id="RU362073"/>
    </source>
</evidence>
<dbReference type="GO" id="GO:0009288">
    <property type="term" value="C:bacterial-type flagellum"/>
    <property type="evidence" value="ECO:0007669"/>
    <property type="project" value="UniProtKB-SubCell"/>
</dbReference>
<dbReference type="EMBL" id="FRAC01000023">
    <property type="protein sequence ID" value="SHL09268.1"/>
    <property type="molecule type" value="Genomic_DNA"/>
</dbReference>
<reference evidence="8 9" key="1">
    <citation type="submission" date="2016-11" db="EMBL/GenBank/DDBJ databases">
        <authorList>
            <person name="Jaros S."/>
            <person name="Januszkiewicz K."/>
            <person name="Wedrychowicz H."/>
        </authorList>
    </citation>
    <scope>NUCLEOTIDE SEQUENCE [LARGE SCALE GENOMIC DNA]</scope>
    <source>
        <strain evidence="8 9">DSM 15929</strain>
    </source>
</reference>
<dbReference type="GO" id="GO:0005198">
    <property type="term" value="F:structural molecule activity"/>
    <property type="evidence" value="ECO:0007669"/>
    <property type="project" value="UniProtKB-UniRule"/>
</dbReference>
<dbReference type="AlphaFoldDB" id="A0A1M6XTQ2"/>
<keyword evidence="5" id="KW-0175">Coiled coil</keyword>
<comment type="function">
    <text evidence="4">Flagellin is the subunit protein which polymerizes to form the filaments of bacterial flagella.</text>
</comment>
<evidence type="ECO:0000256" key="1">
    <source>
        <dbReference type="ARBA" id="ARBA00005709"/>
    </source>
</evidence>
<dbReference type="Proteomes" id="UP000184386">
    <property type="component" value="Unassembled WGS sequence"/>
</dbReference>
<dbReference type="InterPro" id="IPR042187">
    <property type="entry name" value="Flagellin_C_sub2"/>
</dbReference>
<comment type="similarity">
    <text evidence="1 4">Belongs to the bacterial flagellin family.</text>
</comment>
<dbReference type="GO" id="GO:0005576">
    <property type="term" value="C:extracellular region"/>
    <property type="evidence" value="ECO:0007669"/>
    <property type="project" value="UniProtKB-SubCell"/>
</dbReference>
<dbReference type="Pfam" id="PF00700">
    <property type="entry name" value="Flagellin_C"/>
    <property type="match status" value="1"/>
</dbReference>
<dbReference type="PANTHER" id="PTHR42792">
    <property type="entry name" value="FLAGELLIN"/>
    <property type="match status" value="1"/>
</dbReference>
<keyword evidence="9" id="KW-1185">Reference proteome</keyword>
<sequence length="486" mass="52000">MRINHNISALKANNHLVRTNKNLDKSLEKLSSGYRINKAADDAAGLAISQKMKTQIAGLDQASRNASDGISIIQTAEGALNEVNAMLARMRELSVQASNGTNKIEDRKSIQAEIDQLKQEIQRISDTTEFNKKTLLDGSIDRQSFTNNPNVQLISVSDTVPSKYYKIQIATPASKATINTGSTPATTGTVDTSFYSPSSPTTKTPEGKININGNEIEIKSTDSLDDVYQKIRDVCDSANIDCTKVSNAPAAGQHLEFTTKEYGSDKYISINCDNPALATALGLGSVATGTKYIGTDAVVTSPLTSVTDSGFSSTATASVKGNLVTVSDSNGFEMIFDTQKVTGSNVTVTATVLNSGPMKLQIGANENQTMEVRLPKVNPETLGISLVNICTQEGAEAAISTFEDANNMVTGIRAKLGAYQNRLEHSISNLDTTSENMTEALSRIEDVDMAKEMATYTQLNVLAQAGTSMLAQANQRPQTVLTLLQS</sequence>
<dbReference type="Gene3D" id="6.10.10.10">
    <property type="entry name" value="Flagellar export chaperone, C-terminal domain"/>
    <property type="match status" value="1"/>
</dbReference>
<feature type="domain" description="Flagellin N-terminal" evidence="6">
    <location>
        <begin position="3"/>
        <end position="139"/>
    </location>
</feature>
<evidence type="ECO:0000259" key="6">
    <source>
        <dbReference type="Pfam" id="PF00669"/>
    </source>
</evidence>
<keyword evidence="8" id="KW-0282">Flagellum</keyword>
<accession>A0A1M6XTQ2</accession>
<keyword evidence="3 4" id="KW-0975">Bacterial flagellum</keyword>
<keyword evidence="4" id="KW-0964">Secreted</keyword>
<dbReference type="OrthoDB" id="9796789at2"/>
<evidence type="ECO:0000256" key="3">
    <source>
        <dbReference type="ARBA" id="ARBA00023143"/>
    </source>
</evidence>
<organism evidence="8 9">
    <name type="scientific">Anaerocolumna jejuensis DSM 15929</name>
    <dbReference type="NCBI Taxonomy" id="1121322"/>
    <lineage>
        <taxon>Bacteria</taxon>
        <taxon>Bacillati</taxon>
        <taxon>Bacillota</taxon>
        <taxon>Clostridia</taxon>
        <taxon>Lachnospirales</taxon>
        <taxon>Lachnospiraceae</taxon>
        <taxon>Anaerocolumna</taxon>
    </lineage>
</organism>